<dbReference type="EMBL" id="JARUXG010000008">
    <property type="protein sequence ID" value="MDG6782098.1"/>
    <property type="molecule type" value="Genomic_DNA"/>
</dbReference>
<dbReference type="InterPro" id="IPR050741">
    <property type="entry name" value="Acyl-CoA_dehydrogenase"/>
</dbReference>
<name>A0AAW6RD02_GORRU</name>
<dbReference type="Pfam" id="PF00441">
    <property type="entry name" value="Acyl-CoA_dh_1"/>
    <property type="match status" value="1"/>
</dbReference>
<evidence type="ECO:0000256" key="2">
    <source>
        <dbReference type="ARBA" id="ARBA00023002"/>
    </source>
</evidence>
<dbReference type="PANTHER" id="PTHR48083">
    <property type="entry name" value="MEDIUM-CHAIN SPECIFIC ACYL-COA DEHYDROGENASE, MITOCHONDRIAL-RELATED"/>
    <property type="match status" value="1"/>
</dbReference>
<proteinExistence type="predicted"/>
<evidence type="ECO:0000313" key="4">
    <source>
        <dbReference type="EMBL" id="MDG6782098.1"/>
    </source>
</evidence>
<keyword evidence="1" id="KW-0285">Flavoprotein</keyword>
<dbReference type="RefSeq" id="WP_005199476.1">
    <property type="nucleotide sequence ID" value="NZ_CP136136.1"/>
</dbReference>
<organism evidence="4">
    <name type="scientific">Gordonia rubripertincta</name>
    <name type="common">Rhodococcus corallinus</name>
    <dbReference type="NCBI Taxonomy" id="36822"/>
    <lineage>
        <taxon>Bacteria</taxon>
        <taxon>Bacillati</taxon>
        <taxon>Actinomycetota</taxon>
        <taxon>Actinomycetes</taxon>
        <taxon>Mycobacteriales</taxon>
        <taxon>Gordoniaceae</taxon>
        <taxon>Gordonia</taxon>
    </lineage>
</organism>
<dbReference type="AlphaFoldDB" id="A0AAW6RD02"/>
<dbReference type="GO" id="GO:0003995">
    <property type="term" value="F:acyl-CoA dehydrogenase activity"/>
    <property type="evidence" value="ECO:0007669"/>
    <property type="project" value="TreeGrafter"/>
</dbReference>
<protein>
    <submittedName>
        <fullName evidence="4">Acyl-CoA/acyl-ACP dehydrogenase</fullName>
        <ecNumber evidence="4">1.-.-.-</ecNumber>
    </submittedName>
</protein>
<dbReference type="EC" id="1.-.-.-" evidence="4"/>
<evidence type="ECO:0000256" key="1">
    <source>
        <dbReference type="ARBA" id="ARBA00022630"/>
    </source>
</evidence>
<dbReference type="SUPFAM" id="SSF47203">
    <property type="entry name" value="Acyl-CoA dehydrogenase C-terminal domain-like"/>
    <property type="match status" value="1"/>
</dbReference>
<dbReference type="GO" id="GO:0033539">
    <property type="term" value="P:fatty acid beta-oxidation using acyl-CoA dehydrogenase"/>
    <property type="evidence" value="ECO:0007669"/>
    <property type="project" value="TreeGrafter"/>
</dbReference>
<evidence type="ECO:0000259" key="3">
    <source>
        <dbReference type="Pfam" id="PF00441"/>
    </source>
</evidence>
<dbReference type="InterPro" id="IPR036250">
    <property type="entry name" value="AcylCo_DH-like_C"/>
</dbReference>
<sequence>MTSLHPTSRHTGRVDPDVADLFDNVFADWHSRRPAPGVVLELDRDLWASLDELGLTDLASADDADVWTVAELLRAAARYAVPLPIAEHDALAGLLATRAGISCGSGIRTIARLDVYGTDRAVPWASQVDRILVLRPSGDAAFDAWQIADIPVSSCRLESASDLAGRPRDRLTMTASAGVGTLIGADLAREFFLRAALMRAVQATGALDRIIDLCVRHVTERRQFGRPLARFQAVQHLVADAAAESALAHIATDAALTSLASLGRSGASLDELERAVAIARSVLGTASGVVVRNAHQVHGAIGTTLEHPLRGLTQPVLSWRNDYGTTRDWDLRVCQLVPGEGDGAWAALVGK</sequence>
<dbReference type="PANTHER" id="PTHR48083:SF2">
    <property type="entry name" value="MEDIUM-CHAIN SPECIFIC ACYL-COA DEHYDROGENASE, MITOCHONDRIAL"/>
    <property type="match status" value="1"/>
</dbReference>
<dbReference type="Gene3D" id="1.20.140.10">
    <property type="entry name" value="Butyryl-CoA Dehydrogenase, subunit A, domain 3"/>
    <property type="match status" value="1"/>
</dbReference>
<dbReference type="InterPro" id="IPR009075">
    <property type="entry name" value="AcylCo_DH/oxidase_C"/>
</dbReference>
<accession>A0AAW6RD02</accession>
<comment type="caution">
    <text evidence="4">The sequence shown here is derived from an EMBL/GenBank/DDBJ whole genome shotgun (WGS) entry which is preliminary data.</text>
</comment>
<gene>
    <name evidence="4" type="ORF">QBL07_14805</name>
</gene>
<reference evidence="4" key="1">
    <citation type="submission" date="2023-04" db="EMBL/GenBank/DDBJ databases">
        <title>Characterization and analysis of the complete genome of Gordonia rubripertincta 112, the degrader of aromatic and aliphatic compounds.</title>
        <authorList>
            <person name="Frantsuzova E."/>
            <person name="Bogun A."/>
            <person name="Delegan Y."/>
        </authorList>
    </citation>
    <scope>NUCLEOTIDE SEQUENCE</scope>
    <source>
        <strain evidence="4">112</strain>
    </source>
</reference>
<keyword evidence="2 4" id="KW-0560">Oxidoreductase</keyword>
<feature type="domain" description="Acyl-CoA dehydrogenase/oxidase C-terminal" evidence="3">
    <location>
        <begin position="184"/>
        <end position="313"/>
    </location>
</feature>
<dbReference type="GO" id="GO:0005737">
    <property type="term" value="C:cytoplasm"/>
    <property type="evidence" value="ECO:0007669"/>
    <property type="project" value="TreeGrafter"/>
</dbReference>